<comment type="caution">
    <text evidence="3">The sequence shown here is derived from an EMBL/GenBank/DDBJ whole genome shotgun (WGS) entry which is preliminary data.</text>
</comment>
<proteinExistence type="predicted"/>
<dbReference type="InterPro" id="IPR013783">
    <property type="entry name" value="Ig-like_fold"/>
</dbReference>
<dbReference type="InterPro" id="IPR031345">
    <property type="entry name" value="T9SS_Plug_N"/>
</dbReference>
<evidence type="ECO:0000256" key="1">
    <source>
        <dbReference type="SAM" id="SignalP"/>
    </source>
</evidence>
<organism evidence="3 4">
    <name type="scientific">Polaribacter marinivivus</name>
    <dbReference type="NCBI Taxonomy" id="1524260"/>
    <lineage>
        <taxon>Bacteria</taxon>
        <taxon>Pseudomonadati</taxon>
        <taxon>Bacteroidota</taxon>
        <taxon>Flavobacteriia</taxon>
        <taxon>Flavobacteriales</taxon>
        <taxon>Flavobacteriaceae</taxon>
    </lineage>
</organism>
<evidence type="ECO:0000313" key="4">
    <source>
        <dbReference type="Proteomes" id="UP001595826"/>
    </source>
</evidence>
<feature type="signal peptide" evidence="1">
    <location>
        <begin position="1"/>
        <end position="19"/>
    </location>
</feature>
<feature type="chain" id="PRO_5046517989" evidence="1">
    <location>
        <begin position="20"/>
        <end position="407"/>
    </location>
</feature>
<reference evidence="4" key="1">
    <citation type="journal article" date="2019" name="Int. J. Syst. Evol. Microbiol.">
        <title>The Global Catalogue of Microorganisms (GCM) 10K type strain sequencing project: providing services to taxonomists for standard genome sequencing and annotation.</title>
        <authorList>
            <consortium name="The Broad Institute Genomics Platform"/>
            <consortium name="The Broad Institute Genome Sequencing Center for Infectious Disease"/>
            <person name="Wu L."/>
            <person name="Ma J."/>
        </authorList>
    </citation>
    <scope>NUCLEOTIDE SEQUENCE [LARGE SCALE GENOMIC DNA]</scope>
    <source>
        <strain evidence="4">CECT 8655</strain>
    </source>
</reference>
<dbReference type="Proteomes" id="UP001595826">
    <property type="component" value="Unassembled WGS sequence"/>
</dbReference>
<protein>
    <submittedName>
        <fullName evidence="3">DUF5103 domain-containing protein</fullName>
    </submittedName>
</protein>
<evidence type="ECO:0000259" key="2">
    <source>
        <dbReference type="Pfam" id="PF17116"/>
    </source>
</evidence>
<dbReference type="RefSeq" id="WP_377407387.1">
    <property type="nucleotide sequence ID" value="NZ_JBHSCY010000001.1"/>
</dbReference>
<keyword evidence="4" id="KW-1185">Reference proteome</keyword>
<dbReference type="EMBL" id="JBHSCY010000001">
    <property type="protein sequence ID" value="MFC4267480.1"/>
    <property type="molecule type" value="Genomic_DNA"/>
</dbReference>
<feature type="domain" description="Type 9 secretion system plug protein N-terminal" evidence="2">
    <location>
        <begin position="22"/>
        <end position="143"/>
    </location>
</feature>
<name>A0ABV8R515_9FLAO</name>
<keyword evidence="1" id="KW-0732">Signal</keyword>
<accession>A0ABV8R515</accession>
<sequence>MKQFVTLIFLTFLSLFSNAQHIKSIQLRPLQENNYSSIVPLGTVLELSFDDLEADGKDYKYKIEHMTHDWQKSRLLSSQYVDGFNQNTIINVTNSFNTFQSYSHYKVKIPNTNTVITKSGNYLLSVLDDYDEVVFTRRFVLYENIATAGVAISRSRNAKKLDSQQTVEFTISHPNVRINNPQQELNVVIIQNENWNKTITGLQPTFFQPNLLRYTYTNKTNFEGGNEYLNFDSKILRNKSINTIKITQNGTDIFHHYIYPFEYNPYLEYRYNPDINGQFVIRSLEGSNPDTEADYIMMHFTLNVEAPFLDENVYVYGAFNNFKIEEENKMTYDFKDNAYKATILLKQGFYNYTFATVNKFNEVNTNKVNGSFFQTENEYKVLVYLKPFGSLYDRVIAVGTGFFNPDR</sequence>
<gene>
    <name evidence="3" type="ORF">ACFOWD_01065</name>
</gene>
<dbReference type="Pfam" id="PF17116">
    <property type="entry name" value="T9SS_plug_1st"/>
    <property type="match status" value="1"/>
</dbReference>
<evidence type="ECO:0000313" key="3">
    <source>
        <dbReference type="EMBL" id="MFC4267480.1"/>
    </source>
</evidence>
<dbReference type="Gene3D" id="2.60.40.10">
    <property type="entry name" value="Immunoglobulins"/>
    <property type="match status" value="1"/>
</dbReference>